<gene>
    <name evidence="1" type="ORF">QN277_018790</name>
</gene>
<dbReference type="Gene3D" id="2.40.50.140">
    <property type="entry name" value="Nucleic acid-binding proteins"/>
    <property type="match status" value="1"/>
</dbReference>
<dbReference type="InterPro" id="IPR012340">
    <property type="entry name" value="NA-bd_OB-fold"/>
</dbReference>
<dbReference type="SUPFAM" id="SSF50249">
    <property type="entry name" value="Nucleic acid-binding proteins"/>
    <property type="match status" value="1"/>
</dbReference>
<proteinExistence type="predicted"/>
<name>A0AAE1JXB9_9FABA</name>
<dbReference type="Proteomes" id="UP001293593">
    <property type="component" value="Unassembled WGS sequence"/>
</dbReference>
<sequence>MMVHHKCVAPSMLLGHYLTLLYHRENILCSAKDENSPVMVALSQNMTSQLSKNSNATSLHNQTKIDISQIQEKDVGESFVISCHIQKLETRYDWKYDGCSKCGSKAKLDYPSSICHIYKKIPESIVPKMKIHYLVKDASGSASIIFWDKLAVQLVKKTASELLNLLKEQDDDDDFSNELDLPVGKNVLLKLKLNEYNKKYPTSSISVSQYTICEDLLSQFNEANVETHSEGSSEVQQNVEPVVEGVIPLGTPLEDSTIAVLPQQVTPTAVTHRGKRRITNKRNVVKDDLTTTIHTPSAGLTEERVSKVIKQEK</sequence>
<evidence type="ECO:0008006" key="3">
    <source>
        <dbReference type="Google" id="ProtNLM"/>
    </source>
</evidence>
<protein>
    <recommendedName>
        <fullName evidence="3">Replication factor A C-terminal domain-containing protein</fullName>
    </recommendedName>
</protein>
<comment type="caution">
    <text evidence="1">The sequence shown here is derived from an EMBL/GenBank/DDBJ whole genome shotgun (WGS) entry which is preliminary data.</text>
</comment>
<evidence type="ECO:0000313" key="1">
    <source>
        <dbReference type="EMBL" id="KAK4275759.1"/>
    </source>
</evidence>
<evidence type="ECO:0000313" key="2">
    <source>
        <dbReference type="Proteomes" id="UP001293593"/>
    </source>
</evidence>
<reference evidence="1" key="1">
    <citation type="submission" date="2023-10" db="EMBL/GenBank/DDBJ databases">
        <title>Chromosome-level genome of the transformable northern wattle, Acacia crassicarpa.</title>
        <authorList>
            <person name="Massaro I."/>
            <person name="Sinha N.R."/>
            <person name="Poethig S."/>
            <person name="Leichty A.R."/>
        </authorList>
    </citation>
    <scope>NUCLEOTIDE SEQUENCE</scope>
    <source>
        <strain evidence="1">Acra3RX</strain>
        <tissue evidence="1">Leaf</tissue>
    </source>
</reference>
<dbReference type="EMBL" id="JAWXYG010000004">
    <property type="protein sequence ID" value="KAK4275759.1"/>
    <property type="molecule type" value="Genomic_DNA"/>
</dbReference>
<organism evidence="1 2">
    <name type="scientific">Acacia crassicarpa</name>
    <name type="common">northern wattle</name>
    <dbReference type="NCBI Taxonomy" id="499986"/>
    <lineage>
        <taxon>Eukaryota</taxon>
        <taxon>Viridiplantae</taxon>
        <taxon>Streptophyta</taxon>
        <taxon>Embryophyta</taxon>
        <taxon>Tracheophyta</taxon>
        <taxon>Spermatophyta</taxon>
        <taxon>Magnoliopsida</taxon>
        <taxon>eudicotyledons</taxon>
        <taxon>Gunneridae</taxon>
        <taxon>Pentapetalae</taxon>
        <taxon>rosids</taxon>
        <taxon>fabids</taxon>
        <taxon>Fabales</taxon>
        <taxon>Fabaceae</taxon>
        <taxon>Caesalpinioideae</taxon>
        <taxon>mimosoid clade</taxon>
        <taxon>Acacieae</taxon>
        <taxon>Acacia</taxon>
    </lineage>
</organism>
<keyword evidence="2" id="KW-1185">Reference proteome</keyword>
<accession>A0AAE1JXB9</accession>
<dbReference type="AlphaFoldDB" id="A0AAE1JXB9"/>